<organism evidence="6 7">
    <name type="scientific">Anaeramoeba ignava</name>
    <name type="common">Anaerobic marine amoeba</name>
    <dbReference type="NCBI Taxonomy" id="1746090"/>
    <lineage>
        <taxon>Eukaryota</taxon>
        <taxon>Metamonada</taxon>
        <taxon>Anaeramoebidae</taxon>
        <taxon>Anaeramoeba</taxon>
    </lineage>
</organism>
<keyword evidence="4" id="KW-0175">Coiled coil</keyword>
<dbReference type="GO" id="GO:0006900">
    <property type="term" value="P:vesicle budding from membrane"/>
    <property type="evidence" value="ECO:0007669"/>
    <property type="project" value="TreeGrafter"/>
</dbReference>
<dbReference type="OrthoDB" id="5592979at2759"/>
<name>A0A9Q0LAV5_ANAIG</name>
<dbReference type="EMBL" id="JAPDFW010000105">
    <property type="protein sequence ID" value="KAJ5069333.1"/>
    <property type="molecule type" value="Genomic_DNA"/>
</dbReference>
<dbReference type="AlphaFoldDB" id="A0A9Q0LAV5"/>
<comment type="subcellular location">
    <subcellularLocation>
        <location evidence="1">Endosome</location>
    </subcellularLocation>
</comment>
<proteinExistence type="inferred from homology"/>
<feature type="compositionally biased region" description="Acidic residues" evidence="5">
    <location>
        <begin position="201"/>
        <end position="210"/>
    </location>
</feature>
<keyword evidence="7" id="KW-1185">Reference proteome</keyword>
<dbReference type="GO" id="GO:0032511">
    <property type="term" value="P:late endosome to vacuole transport via multivesicular body sorting pathway"/>
    <property type="evidence" value="ECO:0007669"/>
    <property type="project" value="TreeGrafter"/>
</dbReference>
<dbReference type="GO" id="GO:0009898">
    <property type="term" value="C:cytoplasmic side of plasma membrane"/>
    <property type="evidence" value="ECO:0007669"/>
    <property type="project" value="TreeGrafter"/>
</dbReference>
<gene>
    <name evidence="6" type="ORF">M0811_11676</name>
</gene>
<dbReference type="PANTHER" id="PTHR22761:SF10">
    <property type="entry name" value="GH13992P"/>
    <property type="match status" value="1"/>
</dbReference>
<evidence type="ECO:0000313" key="7">
    <source>
        <dbReference type="Proteomes" id="UP001149090"/>
    </source>
</evidence>
<keyword evidence="3" id="KW-0967">Endosome</keyword>
<dbReference type="InterPro" id="IPR005024">
    <property type="entry name" value="Snf7_fam"/>
</dbReference>
<evidence type="ECO:0000313" key="6">
    <source>
        <dbReference type="EMBL" id="KAJ5069333.1"/>
    </source>
</evidence>
<protein>
    <submittedName>
        <fullName evidence="6">Charged multivesicular body protein 4c</fullName>
    </submittedName>
</protein>
<dbReference type="Pfam" id="PF03357">
    <property type="entry name" value="Snf7"/>
    <property type="match status" value="1"/>
</dbReference>
<feature type="compositionally biased region" description="Basic residues" evidence="5">
    <location>
        <begin position="1"/>
        <end position="12"/>
    </location>
</feature>
<dbReference type="OMA" id="MKQIHGG"/>
<evidence type="ECO:0000256" key="4">
    <source>
        <dbReference type="SAM" id="Coils"/>
    </source>
</evidence>
<reference evidence="6" key="1">
    <citation type="submission" date="2022-10" db="EMBL/GenBank/DDBJ databases">
        <title>Novel sulphate-reducing endosymbionts in the free-living metamonad Anaeramoeba.</title>
        <authorList>
            <person name="Jerlstrom-Hultqvist J."/>
            <person name="Cepicka I."/>
            <person name="Gallot-Lavallee L."/>
            <person name="Salas-Leiva D."/>
            <person name="Curtis B.A."/>
            <person name="Zahonova K."/>
            <person name="Pipaliya S."/>
            <person name="Dacks J."/>
            <person name="Roger A.J."/>
        </authorList>
    </citation>
    <scope>NUCLEOTIDE SEQUENCE</scope>
    <source>
        <strain evidence="6">BMAN</strain>
    </source>
</reference>
<evidence type="ECO:0000256" key="2">
    <source>
        <dbReference type="ARBA" id="ARBA00006190"/>
    </source>
</evidence>
<evidence type="ECO:0000256" key="3">
    <source>
        <dbReference type="ARBA" id="ARBA00022753"/>
    </source>
</evidence>
<dbReference type="GO" id="GO:0000815">
    <property type="term" value="C:ESCRT III complex"/>
    <property type="evidence" value="ECO:0007669"/>
    <property type="project" value="TreeGrafter"/>
</dbReference>
<feature type="region of interest" description="Disordered" evidence="5">
    <location>
        <begin position="176"/>
        <end position="210"/>
    </location>
</feature>
<comment type="caution">
    <text evidence="6">The sequence shown here is derived from an EMBL/GenBank/DDBJ whole genome shotgun (WGS) entry which is preliminary data.</text>
</comment>
<evidence type="ECO:0000256" key="5">
    <source>
        <dbReference type="SAM" id="MobiDB-lite"/>
    </source>
</evidence>
<accession>A0A9Q0LAV5</accession>
<evidence type="ECO:0000256" key="1">
    <source>
        <dbReference type="ARBA" id="ARBA00004177"/>
    </source>
</evidence>
<dbReference type="PANTHER" id="PTHR22761">
    <property type="entry name" value="CHARGED MULTIVESICULAR BODY PROTEIN"/>
    <property type="match status" value="1"/>
</dbReference>
<feature type="coiled-coil region" evidence="4">
    <location>
        <begin position="69"/>
        <end position="96"/>
    </location>
</feature>
<sequence length="222" mass="25387">MKLFGRKKKKNVKPTTEQTRESITKLRDTIQMLEKRETYLQQKIDAELINAKKNATKNKRSALQSLKKKKFYEQQIEKAQSTKMTLESQMMTLEGASMNLEVIKAMKQGGDTLRQIHGELDVDSVQDLVDDIQEQFTLAEEISDAISTPLGPQMDEDELMEELEELEQQTIEEQLLDSKKVNVPNLPSAPVHVPQAQAQESEPEDEDEDEIAKLKQSLNLMN</sequence>
<dbReference type="Gene3D" id="6.10.250.1710">
    <property type="match status" value="1"/>
</dbReference>
<feature type="region of interest" description="Disordered" evidence="5">
    <location>
        <begin position="1"/>
        <end position="20"/>
    </location>
</feature>
<dbReference type="Proteomes" id="UP001149090">
    <property type="component" value="Unassembled WGS sequence"/>
</dbReference>
<comment type="similarity">
    <text evidence="2">Belongs to the SNF7 family.</text>
</comment>
<dbReference type="Gene3D" id="1.10.287.1060">
    <property type="entry name" value="ESAT-6-like"/>
    <property type="match status" value="1"/>
</dbReference>
<dbReference type="GO" id="GO:0005771">
    <property type="term" value="C:multivesicular body"/>
    <property type="evidence" value="ECO:0007669"/>
    <property type="project" value="TreeGrafter"/>
</dbReference>